<accession>A0ABW7ITN7</accession>
<dbReference type="Pfam" id="PF13432">
    <property type="entry name" value="TPR_16"/>
    <property type="match status" value="1"/>
</dbReference>
<comment type="subcellular location">
    <subcellularLocation>
        <location evidence="1">Periplasm</location>
    </subcellularLocation>
</comment>
<dbReference type="EMBL" id="JBIHSN010000002">
    <property type="protein sequence ID" value="MFH0265000.1"/>
    <property type="molecule type" value="Genomic_DNA"/>
</dbReference>
<keyword evidence="1" id="KW-0175">Coiled coil</keyword>
<dbReference type="Gene3D" id="1.25.40.10">
    <property type="entry name" value="Tetratricopeptide repeat domain"/>
    <property type="match status" value="1"/>
</dbReference>
<comment type="caution">
    <text evidence="4">The sequence shown here is derived from an EMBL/GenBank/DDBJ whole genome shotgun (WGS) entry which is preliminary data.</text>
</comment>
<dbReference type="Pfam" id="PF16331">
    <property type="entry name" value="TolA_bind_tri"/>
    <property type="match status" value="1"/>
</dbReference>
<feature type="repeat" description="TPR" evidence="2">
    <location>
        <begin position="218"/>
        <end position="251"/>
    </location>
</feature>
<keyword evidence="1" id="KW-0574">Periplasm</keyword>
<protein>
    <recommendedName>
        <fullName evidence="1">Cell division coordinator CpoB</fullName>
    </recommendedName>
</protein>
<keyword evidence="1" id="KW-0131">Cell cycle</keyword>
<dbReference type="InterPro" id="IPR011990">
    <property type="entry name" value="TPR-like_helical_dom_sf"/>
</dbReference>
<dbReference type="InterPro" id="IPR019734">
    <property type="entry name" value="TPR_rpt"/>
</dbReference>
<keyword evidence="5" id="KW-1185">Reference proteome</keyword>
<feature type="signal peptide" evidence="1">
    <location>
        <begin position="1"/>
        <end position="23"/>
    </location>
</feature>
<dbReference type="InterPro" id="IPR034706">
    <property type="entry name" value="CpoB"/>
</dbReference>
<dbReference type="RefSeq" id="WP_089139739.1">
    <property type="nucleotide sequence ID" value="NZ_AP018685.1"/>
</dbReference>
<dbReference type="Gene3D" id="1.20.5.110">
    <property type="match status" value="1"/>
</dbReference>
<comment type="similarity">
    <text evidence="1">Belongs to the CpoB family.</text>
</comment>
<dbReference type="HAMAP" id="MF_02066">
    <property type="entry name" value="CpoB"/>
    <property type="match status" value="1"/>
</dbReference>
<feature type="coiled-coil region" evidence="1">
    <location>
        <begin position="46"/>
        <end position="115"/>
    </location>
</feature>
<dbReference type="InterPro" id="IPR014162">
    <property type="entry name" value="CpoB_C"/>
</dbReference>
<organism evidence="4 5">
    <name type="scientific">Vibrio rumoiensis</name>
    <dbReference type="NCBI Taxonomy" id="76258"/>
    <lineage>
        <taxon>Bacteria</taxon>
        <taxon>Pseudomonadati</taxon>
        <taxon>Pseudomonadota</taxon>
        <taxon>Gammaproteobacteria</taxon>
        <taxon>Vibrionales</taxon>
        <taxon>Vibrionaceae</taxon>
        <taxon>Vibrio</taxon>
    </lineage>
</organism>
<proteinExistence type="inferred from homology"/>
<gene>
    <name evidence="4" type="primary">ybgF</name>
    <name evidence="1" type="synonym">cpoB</name>
    <name evidence="4" type="ORF">ACGRQ9_05735</name>
</gene>
<reference evidence="4 5" key="1">
    <citation type="submission" date="2024-10" db="EMBL/GenBank/DDBJ databases">
        <authorList>
            <person name="Yibar A."/>
            <person name="Saticioglu I.B."/>
            <person name="Duman M."/>
            <person name="Ajmi N."/>
            <person name="Gurler F."/>
            <person name="Ay H."/>
            <person name="Onuk E."/>
            <person name="Guler S."/>
            <person name="Romalde J.L."/>
        </authorList>
    </citation>
    <scope>NUCLEOTIDE SEQUENCE [LARGE SCALE GENOMIC DNA]</scope>
    <source>
        <strain evidence="4 5">14-MA-B</strain>
    </source>
</reference>
<feature type="domain" description="YbgF trimerisation" evidence="3">
    <location>
        <begin position="47"/>
        <end position="110"/>
    </location>
</feature>
<comment type="function">
    <text evidence="1">Mediates coordination of peptidoglycan synthesis and outer membrane constriction during cell division.</text>
</comment>
<evidence type="ECO:0000256" key="2">
    <source>
        <dbReference type="PROSITE-ProRule" id="PRU00339"/>
    </source>
</evidence>
<feature type="chain" id="PRO_5044925301" description="Cell division coordinator CpoB" evidence="1">
    <location>
        <begin position="24"/>
        <end position="261"/>
    </location>
</feature>
<dbReference type="InterPro" id="IPR032519">
    <property type="entry name" value="YbgF_tri"/>
</dbReference>
<keyword evidence="2" id="KW-0802">TPR repeat</keyword>
<name>A0ABW7ITN7_9VIBR</name>
<dbReference type="NCBIfam" id="TIGR02795">
    <property type="entry name" value="tol_pal_ybgF"/>
    <property type="match status" value="1"/>
</dbReference>
<dbReference type="Pfam" id="PF13174">
    <property type="entry name" value="TPR_6"/>
    <property type="match status" value="1"/>
</dbReference>
<evidence type="ECO:0000313" key="5">
    <source>
        <dbReference type="Proteomes" id="UP001607151"/>
    </source>
</evidence>
<evidence type="ECO:0000313" key="4">
    <source>
        <dbReference type="EMBL" id="MFH0265000.1"/>
    </source>
</evidence>
<sequence precursor="true">MFGNLKRVITLTLLVSAAGPVLAASAPVSDLNDSYTASSGSSETTSQRLQRLLDNSNRVQARLQQQVDSQAADLSNLRGTIERNNYDMKQMVERQRQLFIELDKLRTEVNELKKSGVSAAGSSTAAETASVAASSEVIKASGDEQSAYQAAVDLILKDRDYDGAITALKDFQVKYPNSGYAANAHYWLGQLYFAKKQDVDSAKSFAAVASYKDSSKRADALVKLGDIAKRNNNDKAANKYYQQVISEYPNSSAAKLAQSNL</sequence>
<dbReference type="Proteomes" id="UP001607151">
    <property type="component" value="Unassembled WGS sequence"/>
</dbReference>
<keyword evidence="1" id="KW-0732">Signal</keyword>
<dbReference type="PROSITE" id="PS50005">
    <property type="entry name" value="TPR"/>
    <property type="match status" value="1"/>
</dbReference>
<keyword evidence="1" id="KW-0132">Cell division</keyword>
<dbReference type="SUPFAM" id="SSF48452">
    <property type="entry name" value="TPR-like"/>
    <property type="match status" value="1"/>
</dbReference>
<evidence type="ECO:0000259" key="3">
    <source>
        <dbReference type="Pfam" id="PF16331"/>
    </source>
</evidence>
<evidence type="ECO:0000256" key="1">
    <source>
        <dbReference type="HAMAP-Rule" id="MF_02066"/>
    </source>
</evidence>